<accession>A0A4R3NDN5</accession>
<dbReference type="Pfam" id="PF09580">
    <property type="entry name" value="Spore_YhcN_YlaJ"/>
    <property type="match status" value="1"/>
</dbReference>
<proteinExistence type="predicted"/>
<evidence type="ECO:0000256" key="1">
    <source>
        <dbReference type="SAM" id="MobiDB-lite"/>
    </source>
</evidence>
<dbReference type="OrthoDB" id="2969417at2"/>
<dbReference type="PROSITE" id="PS51257">
    <property type="entry name" value="PROKAR_LIPOPROTEIN"/>
    <property type="match status" value="1"/>
</dbReference>
<gene>
    <name evidence="2" type="ORF">EDD68_101481</name>
</gene>
<evidence type="ECO:0000313" key="2">
    <source>
        <dbReference type="EMBL" id="TCT27113.1"/>
    </source>
</evidence>
<sequence>MKKSFMLWTGVMGILLSGCLDTSLDQQKEPDITQPLEYQKEQPENTTGEDTPDLEDLNDRLFDGNNLNATSYGDKDLAALAEIIRSRVETVPGVNGAQTVVTEDKIMVALDIQNYETDTDTASIVRQVVEDMTERDDIKQKEVVVYTDQIYFNRLKSLNARQGAR</sequence>
<dbReference type="RefSeq" id="WP_132370603.1">
    <property type="nucleotide sequence ID" value="NZ_SMAN01000001.1"/>
</dbReference>
<dbReference type="EMBL" id="SMAN01000001">
    <property type="protein sequence ID" value="TCT27113.1"/>
    <property type="molecule type" value="Genomic_DNA"/>
</dbReference>
<reference evidence="2 3" key="1">
    <citation type="submission" date="2019-03" db="EMBL/GenBank/DDBJ databases">
        <title>Genomic Encyclopedia of Type Strains, Phase IV (KMG-IV): sequencing the most valuable type-strain genomes for metagenomic binning, comparative biology and taxonomic classification.</title>
        <authorList>
            <person name="Goeker M."/>
        </authorList>
    </citation>
    <scope>NUCLEOTIDE SEQUENCE [LARGE SCALE GENOMIC DNA]</scope>
    <source>
        <strain evidence="2 3">DSM 25894</strain>
    </source>
</reference>
<name>A0A4R3NDN5_9BACI</name>
<dbReference type="AlphaFoldDB" id="A0A4R3NDN5"/>
<keyword evidence="2" id="KW-0449">Lipoprotein</keyword>
<keyword evidence="3" id="KW-1185">Reference proteome</keyword>
<evidence type="ECO:0000313" key="3">
    <source>
        <dbReference type="Proteomes" id="UP000294650"/>
    </source>
</evidence>
<comment type="caution">
    <text evidence="2">The sequence shown here is derived from an EMBL/GenBank/DDBJ whole genome shotgun (WGS) entry which is preliminary data.</text>
</comment>
<organism evidence="2 3">
    <name type="scientific">Melghiribacillus thermohalophilus</name>
    <dbReference type="NCBI Taxonomy" id="1324956"/>
    <lineage>
        <taxon>Bacteria</taxon>
        <taxon>Bacillati</taxon>
        <taxon>Bacillota</taxon>
        <taxon>Bacilli</taxon>
        <taxon>Bacillales</taxon>
        <taxon>Bacillaceae</taxon>
        <taxon>Melghiribacillus</taxon>
    </lineage>
</organism>
<dbReference type="Proteomes" id="UP000294650">
    <property type="component" value="Unassembled WGS sequence"/>
</dbReference>
<feature type="region of interest" description="Disordered" evidence="1">
    <location>
        <begin position="34"/>
        <end position="54"/>
    </location>
</feature>
<dbReference type="InterPro" id="IPR019076">
    <property type="entry name" value="Spore_lipoprot_YhcN/YlaJ-like"/>
</dbReference>
<protein>
    <submittedName>
        <fullName evidence="2">Sporulation lipoprotein YhcN/YlaJ</fullName>
    </submittedName>
</protein>